<evidence type="ECO:0000313" key="3">
    <source>
        <dbReference type="Proteomes" id="UP001530400"/>
    </source>
</evidence>
<dbReference type="PANTHER" id="PTHR40280">
    <property type="entry name" value="BLR6907 PROTEIN"/>
    <property type="match status" value="1"/>
</dbReference>
<sequence length="390" mass="43925">MTKSHIHRLLALLTTFALAKAFTSFTGSPVPRSLHITKTSPSIDNDTSSLSSNNSPCSTLLLDHININHQKGQHDALNAFYFDFLKCSIDPRKYENYQLGSGTIWANVGMHQFHLPEGKPHAQVLDGVITLVHENLDGLMERYAEFIDGDDKFAALQGTEFHMDVERDDDNLEDVMLFVTDPWGTQFCIMGSDDTNEDRAEFEGAQPSLDGAEKSEGLKVEDVTLYVRHGSNLQGIARFYQHVFGATSVEELESEDSISIAVGERQTLSFQYHPDGPKVKLRHEELSFEVVDDKGNPSNLGPHISMYVTNLPHAYQMAEELNVLYVNARFKRRAYSQEEAIDQCMFRVLDVVDPLDKEKKVIVSLEHEVRAVKTRDGKKYKSCPLSNVDL</sequence>
<accession>A0ABD3PP15</accession>
<dbReference type="PANTHER" id="PTHR40280:SF1">
    <property type="entry name" value="VOC DOMAIN-CONTAINING PROTEIN"/>
    <property type="match status" value="1"/>
</dbReference>
<evidence type="ECO:0000256" key="1">
    <source>
        <dbReference type="SAM" id="SignalP"/>
    </source>
</evidence>
<dbReference type="AlphaFoldDB" id="A0ABD3PP15"/>
<organism evidence="2 3">
    <name type="scientific">Cyclotella atomus</name>
    <dbReference type="NCBI Taxonomy" id="382360"/>
    <lineage>
        <taxon>Eukaryota</taxon>
        <taxon>Sar</taxon>
        <taxon>Stramenopiles</taxon>
        <taxon>Ochrophyta</taxon>
        <taxon>Bacillariophyta</taxon>
        <taxon>Coscinodiscophyceae</taxon>
        <taxon>Thalassiosirophycidae</taxon>
        <taxon>Stephanodiscales</taxon>
        <taxon>Stephanodiscaceae</taxon>
        <taxon>Cyclotella</taxon>
    </lineage>
</organism>
<keyword evidence="3" id="KW-1185">Reference proteome</keyword>
<feature type="signal peptide" evidence="1">
    <location>
        <begin position="1"/>
        <end position="21"/>
    </location>
</feature>
<evidence type="ECO:0000313" key="2">
    <source>
        <dbReference type="EMBL" id="KAL3789482.1"/>
    </source>
</evidence>
<dbReference type="SUPFAM" id="SSF54593">
    <property type="entry name" value="Glyoxalase/Bleomycin resistance protein/Dihydroxybiphenyl dioxygenase"/>
    <property type="match status" value="1"/>
</dbReference>
<reference evidence="2 3" key="1">
    <citation type="submission" date="2024-10" db="EMBL/GenBank/DDBJ databases">
        <title>Updated reference genomes for cyclostephanoid diatoms.</title>
        <authorList>
            <person name="Roberts W.R."/>
            <person name="Alverson A.J."/>
        </authorList>
    </citation>
    <scope>NUCLEOTIDE SEQUENCE [LARGE SCALE GENOMIC DNA]</scope>
    <source>
        <strain evidence="2 3">AJA010-31</strain>
    </source>
</reference>
<dbReference type="Proteomes" id="UP001530400">
    <property type="component" value="Unassembled WGS sequence"/>
</dbReference>
<dbReference type="CDD" id="cd06587">
    <property type="entry name" value="VOC"/>
    <property type="match status" value="1"/>
</dbReference>
<gene>
    <name evidence="2" type="ORF">ACHAWO_002811</name>
</gene>
<feature type="chain" id="PRO_5044762629" description="Glyoxalase domain-containing protein 4" evidence="1">
    <location>
        <begin position="22"/>
        <end position="390"/>
    </location>
</feature>
<dbReference type="InterPro" id="IPR029068">
    <property type="entry name" value="Glyas_Bleomycin-R_OHBP_Dase"/>
</dbReference>
<protein>
    <recommendedName>
        <fullName evidence="4">Glyoxalase domain-containing protein 4</fullName>
    </recommendedName>
</protein>
<evidence type="ECO:0008006" key="4">
    <source>
        <dbReference type="Google" id="ProtNLM"/>
    </source>
</evidence>
<comment type="caution">
    <text evidence="2">The sequence shown here is derived from an EMBL/GenBank/DDBJ whole genome shotgun (WGS) entry which is preliminary data.</text>
</comment>
<proteinExistence type="predicted"/>
<dbReference type="Gene3D" id="3.10.180.10">
    <property type="entry name" value="2,3-Dihydroxybiphenyl 1,2-Dioxygenase, domain 1"/>
    <property type="match status" value="1"/>
</dbReference>
<keyword evidence="1" id="KW-0732">Signal</keyword>
<name>A0ABD3PP15_9STRA</name>
<dbReference type="EMBL" id="JALLPJ020000522">
    <property type="protein sequence ID" value="KAL3789482.1"/>
    <property type="molecule type" value="Genomic_DNA"/>
</dbReference>